<evidence type="ECO:0000313" key="1">
    <source>
        <dbReference type="EMBL" id="MBB6099216.1"/>
    </source>
</evidence>
<evidence type="ECO:0000313" key="2">
    <source>
        <dbReference type="Proteomes" id="UP000569951"/>
    </source>
</evidence>
<keyword evidence="2" id="KW-1185">Reference proteome</keyword>
<proteinExistence type="predicted"/>
<gene>
    <name evidence="1" type="ORF">HNR42_002654</name>
</gene>
<name>A0A841I2C8_9DEIO</name>
<protein>
    <submittedName>
        <fullName evidence="1">Uncharacterized protein</fullName>
    </submittedName>
</protein>
<organism evidence="1 2">
    <name type="scientific">Deinobacterium chartae</name>
    <dbReference type="NCBI Taxonomy" id="521158"/>
    <lineage>
        <taxon>Bacteria</taxon>
        <taxon>Thermotogati</taxon>
        <taxon>Deinococcota</taxon>
        <taxon>Deinococci</taxon>
        <taxon>Deinococcales</taxon>
        <taxon>Deinococcaceae</taxon>
        <taxon>Deinobacterium</taxon>
    </lineage>
</organism>
<sequence length="68" mass="7918">MNYDPRWTSFHNAVESYERRVAEHLLAAHVLHAPARPWLYRLRLRAARALRRLSDRLEPPCSAPLTAA</sequence>
<dbReference type="RefSeq" id="WP_183987975.1">
    <property type="nucleotide sequence ID" value="NZ_JACHHG010000010.1"/>
</dbReference>
<reference evidence="1 2" key="1">
    <citation type="submission" date="2020-08" db="EMBL/GenBank/DDBJ databases">
        <title>Genomic Encyclopedia of Type Strains, Phase IV (KMG-IV): sequencing the most valuable type-strain genomes for metagenomic binning, comparative biology and taxonomic classification.</title>
        <authorList>
            <person name="Goeker M."/>
        </authorList>
    </citation>
    <scope>NUCLEOTIDE SEQUENCE [LARGE SCALE GENOMIC DNA]</scope>
    <source>
        <strain evidence="1 2">DSM 21458</strain>
    </source>
</reference>
<dbReference type="Proteomes" id="UP000569951">
    <property type="component" value="Unassembled WGS sequence"/>
</dbReference>
<accession>A0A841I2C8</accession>
<comment type="caution">
    <text evidence="1">The sequence shown here is derived from an EMBL/GenBank/DDBJ whole genome shotgun (WGS) entry which is preliminary data.</text>
</comment>
<dbReference type="EMBL" id="JACHHG010000010">
    <property type="protein sequence ID" value="MBB6099216.1"/>
    <property type="molecule type" value="Genomic_DNA"/>
</dbReference>
<dbReference type="AlphaFoldDB" id="A0A841I2C8"/>